<accession>A0AAV7X5N2</accession>
<keyword evidence="1" id="KW-0175">Coiled coil</keyword>
<reference evidence="3" key="1">
    <citation type="submission" date="2022-12" db="EMBL/GenBank/DDBJ databases">
        <title>Chromosome-level genome assembly of the bean flower thrips Megalurothrips usitatus.</title>
        <authorList>
            <person name="Ma L."/>
            <person name="Liu Q."/>
            <person name="Li H."/>
            <person name="Cai W."/>
        </authorList>
    </citation>
    <scope>NUCLEOTIDE SEQUENCE</scope>
    <source>
        <strain evidence="3">Cailab_2022a</strain>
    </source>
</reference>
<dbReference type="AlphaFoldDB" id="A0AAV7X5N2"/>
<evidence type="ECO:0000256" key="1">
    <source>
        <dbReference type="SAM" id="Coils"/>
    </source>
</evidence>
<gene>
    <name evidence="3" type="ORF">ONE63_002890</name>
</gene>
<dbReference type="InterPro" id="IPR006797">
    <property type="entry name" value="PRELI/MSF1_dom"/>
</dbReference>
<comment type="caution">
    <text evidence="3">The sequence shown here is derived from an EMBL/GenBank/DDBJ whole genome shotgun (WGS) entry which is preliminary data.</text>
</comment>
<organism evidence="3 4">
    <name type="scientific">Megalurothrips usitatus</name>
    <name type="common">bean blossom thrips</name>
    <dbReference type="NCBI Taxonomy" id="439358"/>
    <lineage>
        <taxon>Eukaryota</taxon>
        <taxon>Metazoa</taxon>
        <taxon>Ecdysozoa</taxon>
        <taxon>Arthropoda</taxon>
        <taxon>Hexapoda</taxon>
        <taxon>Insecta</taxon>
        <taxon>Pterygota</taxon>
        <taxon>Neoptera</taxon>
        <taxon>Paraneoptera</taxon>
        <taxon>Thysanoptera</taxon>
        <taxon>Terebrantia</taxon>
        <taxon>Thripoidea</taxon>
        <taxon>Thripidae</taxon>
        <taxon>Megalurothrips</taxon>
    </lineage>
</organism>
<dbReference type="EMBL" id="JAPTSV010000013">
    <property type="protein sequence ID" value="KAJ1521200.1"/>
    <property type="molecule type" value="Genomic_DNA"/>
</dbReference>
<dbReference type="InterPro" id="IPR037365">
    <property type="entry name" value="Slowmo/Ups"/>
</dbReference>
<dbReference type="PANTHER" id="PTHR11158">
    <property type="entry name" value="MSF1/PX19 RELATED"/>
    <property type="match status" value="1"/>
</dbReference>
<dbReference type="GO" id="GO:0005758">
    <property type="term" value="C:mitochondrial intermembrane space"/>
    <property type="evidence" value="ECO:0007669"/>
    <property type="project" value="InterPro"/>
</dbReference>
<dbReference type="Proteomes" id="UP001075354">
    <property type="component" value="Chromosome 13"/>
</dbReference>
<proteinExistence type="predicted"/>
<feature type="domain" description="PRELI/MSF1" evidence="2">
    <location>
        <begin position="2"/>
        <end position="170"/>
    </location>
</feature>
<evidence type="ECO:0000313" key="4">
    <source>
        <dbReference type="Proteomes" id="UP001075354"/>
    </source>
</evidence>
<dbReference type="Pfam" id="PF04707">
    <property type="entry name" value="PRELI"/>
    <property type="match status" value="1"/>
</dbReference>
<sequence>MGKFYESSTVFHYNWQQVAQAFWKRYPNPHSSHVLTEDTISREVKGNKLFTKRLLTKTNRVPKWGERFINNAKVGIIEESVVDLNNQTLTTYTRNVGYTKVMSVIEKVVYRVSDDNPNWTVAVRSGWIDSHVFGFKHAIQAFGVERFRKNCHQMVMGFNHVLSHLYPKNTSMVTEEKSSVQEAREKLKDAAKRASDLAISKATPLVATCQNN</sequence>
<protein>
    <recommendedName>
        <fullName evidence="2">PRELI/MSF1 domain-containing protein</fullName>
    </recommendedName>
</protein>
<dbReference type="PROSITE" id="PS50904">
    <property type="entry name" value="PRELI_MSF1"/>
    <property type="match status" value="1"/>
</dbReference>
<evidence type="ECO:0000313" key="3">
    <source>
        <dbReference type="EMBL" id="KAJ1521200.1"/>
    </source>
</evidence>
<feature type="coiled-coil region" evidence="1">
    <location>
        <begin position="173"/>
        <end position="200"/>
    </location>
</feature>
<name>A0AAV7X5N2_9NEOP</name>
<evidence type="ECO:0000259" key="2">
    <source>
        <dbReference type="PROSITE" id="PS50904"/>
    </source>
</evidence>
<keyword evidence="4" id="KW-1185">Reference proteome</keyword>